<proteinExistence type="inferred from homology"/>
<dbReference type="InterPro" id="IPR015424">
    <property type="entry name" value="PyrdxlP-dep_Trfase"/>
</dbReference>
<dbReference type="Proteomes" id="UP000182248">
    <property type="component" value="Unassembled WGS sequence"/>
</dbReference>
<evidence type="ECO:0000259" key="5">
    <source>
        <dbReference type="Pfam" id="PF00155"/>
    </source>
</evidence>
<name>A0A1K1P0H4_9FLAO</name>
<dbReference type="PANTHER" id="PTHR43643">
    <property type="entry name" value="HISTIDINOL-PHOSPHATE AMINOTRANSFERASE 2"/>
    <property type="match status" value="1"/>
</dbReference>
<dbReference type="PANTHER" id="PTHR43643:SF3">
    <property type="entry name" value="HISTIDINOL-PHOSPHATE AMINOTRANSFERASE"/>
    <property type="match status" value="1"/>
</dbReference>
<dbReference type="InterPro" id="IPR004839">
    <property type="entry name" value="Aminotransferase_I/II_large"/>
</dbReference>
<evidence type="ECO:0000313" key="6">
    <source>
        <dbReference type="EMBL" id="SFW41079.1"/>
    </source>
</evidence>
<feature type="domain" description="Aminotransferase class I/classII large" evidence="5">
    <location>
        <begin position="68"/>
        <end position="389"/>
    </location>
</feature>
<accession>A0A1K1P0H4</accession>
<evidence type="ECO:0000256" key="4">
    <source>
        <dbReference type="ARBA" id="ARBA00022898"/>
    </source>
</evidence>
<gene>
    <name evidence="6" type="ORF">SAMN02927921_01520</name>
</gene>
<dbReference type="InterPro" id="IPR015421">
    <property type="entry name" value="PyrdxlP-dep_Trfase_major"/>
</dbReference>
<dbReference type="CDD" id="cd00609">
    <property type="entry name" value="AAT_like"/>
    <property type="match status" value="1"/>
</dbReference>
<sequence>MPTIHNRREWLRRGLLSAGALSFAPQLMWSETVTRSSEAKCKFLYNNKSFNEYTPPLLPDPDKLKARLMWNENPYGPSPKAAEAFSKAAIRGNHYSWNSLNALIEKIADREKVPPENVMMGPGSSDLLEKTALVCFGQGGHIVTGDPCYMSLVHVAEAMGGKWKAVKLTEDNQHDLDAMEAAIDDETRMVYITNPNNPTATTTNAKKLMDFCRRVSEKVPVFIDEAYLELSANGMKDSMAPLVAEGKNVFVSRTFSKIHGMAGLRIGYMLGREDMLKDINKITRGGMGITGPSVLAASASMDDDGFLSECREKISIARQFTCKVLDEKNIVYLPSQTNFVIFPIPMAGDVFLEKVYEDMVGVRAFKFWQKDWCRVSMGTPEEMEFFAETLHKIIR</sequence>
<evidence type="ECO:0000256" key="1">
    <source>
        <dbReference type="ARBA" id="ARBA00007970"/>
    </source>
</evidence>
<organism evidence="6 7">
    <name type="scientific">Sinomicrobium oceani</name>
    <dbReference type="NCBI Taxonomy" id="1150368"/>
    <lineage>
        <taxon>Bacteria</taxon>
        <taxon>Pseudomonadati</taxon>
        <taxon>Bacteroidota</taxon>
        <taxon>Flavobacteriia</taxon>
        <taxon>Flavobacteriales</taxon>
        <taxon>Flavobacteriaceae</taxon>
        <taxon>Sinomicrobium</taxon>
    </lineage>
</organism>
<dbReference type="Gene3D" id="3.40.640.10">
    <property type="entry name" value="Type I PLP-dependent aspartate aminotransferase-like (Major domain)"/>
    <property type="match status" value="1"/>
</dbReference>
<dbReference type="RefSeq" id="WP_072316762.1">
    <property type="nucleotide sequence ID" value="NZ_FPJE01000007.1"/>
</dbReference>
<dbReference type="OrthoDB" id="9813612at2"/>
<evidence type="ECO:0000256" key="3">
    <source>
        <dbReference type="ARBA" id="ARBA00022679"/>
    </source>
</evidence>
<evidence type="ECO:0000256" key="2">
    <source>
        <dbReference type="ARBA" id="ARBA00022576"/>
    </source>
</evidence>
<dbReference type="GO" id="GO:0008483">
    <property type="term" value="F:transaminase activity"/>
    <property type="evidence" value="ECO:0007669"/>
    <property type="project" value="UniProtKB-KW"/>
</dbReference>
<comment type="similarity">
    <text evidence="1">Belongs to the class-II pyridoxal-phosphate-dependent aminotransferase family. Histidinol-phosphate aminotransferase subfamily.</text>
</comment>
<keyword evidence="3 6" id="KW-0808">Transferase</keyword>
<keyword evidence="2 6" id="KW-0032">Aminotransferase</keyword>
<dbReference type="InterPro" id="IPR015422">
    <property type="entry name" value="PyrdxlP-dep_Trfase_small"/>
</dbReference>
<reference evidence="6 7" key="1">
    <citation type="submission" date="2016-11" db="EMBL/GenBank/DDBJ databases">
        <authorList>
            <person name="Jaros S."/>
            <person name="Januszkiewicz K."/>
            <person name="Wedrychowicz H."/>
        </authorList>
    </citation>
    <scope>NUCLEOTIDE SEQUENCE [LARGE SCALE GENOMIC DNA]</scope>
    <source>
        <strain evidence="6 7">CGMCC 1.12145</strain>
    </source>
</reference>
<dbReference type="SUPFAM" id="SSF53383">
    <property type="entry name" value="PLP-dependent transferases"/>
    <property type="match status" value="1"/>
</dbReference>
<dbReference type="InterPro" id="IPR050106">
    <property type="entry name" value="HistidinolP_aminotransfase"/>
</dbReference>
<protein>
    <submittedName>
        <fullName evidence="6">Histidinol-phosphate aminotransferase</fullName>
    </submittedName>
</protein>
<evidence type="ECO:0000313" key="7">
    <source>
        <dbReference type="Proteomes" id="UP000182248"/>
    </source>
</evidence>
<dbReference type="EMBL" id="FPJE01000007">
    <property type="protein sequence ID" value="SFW41079.1"/>
    <property type="molecule type" value="Genomic_DNA"/>
</dbReference>
<dbReference type="AlphaFoldDB" id="A0A1K1P0H4"/>
<dbReference type="Gene3D" id="3.90.1150.10">
    <property type="entry name" value="Aspartate Aminotransferase, domain 1"/>
    <property type="match status" value="1"/>
</dbReference>
<dbReference type="GO" id="GO:0030170">
    <property type="term" value="F:pyridoxal phosphate binding"/>
    <property type="evidence" value="ECO:0007669"/>
    <property type="project" value="InterPro"/>
</dbReference>
<dbReference type="Pfam" id="PF00155">
    <property type="entry name" value="Aminotran_1_2"/>
    <property type="match status" value="1"/>
</dbReference>
<keyword evidence="7" id="KW-1185">Reference proteome</keyword>
<dbReference type="STRING" id="1150368.SAMN02927921_01520"/>
<keyword evidence="4" id="KW-0663">Pyridoxal phosphate</keyword>